<evidence type="ECO:0000313" key="7">
    <source>
        <dbReference type="EMBL" id="CAF0831861.1"/>
    </source>
</evidence>
<evidence type="ECO:0000313" key="8">
    <source>
        <dbReference type="Proteomes" id="UP000663854"/>
    </source>
</evidence>
<gene>
    <name evidence="7" type="ORF">PYM288_LOCUS6126</name>
</gene>
<proteinExistence type="predicted"/>
<reference evidence="7" key="1">
    <citation type="submission" date="2021-02" db="EMBL/GenBank/DDBJ databases">
        <authorList>
            <person name="Nowell W R."/>
        </authorList>
    </citation>
    <scope>NUCLEOTIDE SEQUENCE</scope>
</reference>
<evidence type="ECO:0000256" key="2">
    <source>
        <dbReference type="ARBA" id="ARBA00022737"/>
    </source>
</evidence>
<keyword evidence="2" id="KW-0677">Repeat</keyword>
<dbReference type="Pfam" id="PF00685">
    <property type="entry name" value="Sulfotransfer_1"/>
    <property type="match status" value="1"/>
</dbReference>
<dbReference type="InterPro" id="IPR037593">
    <property type="entry name" value="MIOS/Sea4"/>
</dbReference>
<evidence type="ECO:0000259" key="6">
    <source>
        <dbReference type="Pfam" id="PF21719"/>
    </source>
</evidence>
<dbReference type="InterPro" id="IPR000863">
    <property type="entry name" value="Sulfotransferase_dom"/>
</dbReference>
<dbReference type="SUPFAM" id="SSF52540">
    <property type="entry name" value="P-loop containing nucleoside triphosphate hydrolases"/>
    <property type="match status" value="1"/>
</dbReference>
<feature type="transmembrane region" description="Helical" evidence="3">
    <location>
        <begin position="74"/>
        <end position="94"/>
    </location>
</feature>
<evidence type="ECO:0000256" key="3">
    <source>
        <dbReference type="SAM" id="Phobius"/>
    </source>
</evidence>
<feature type="domain" description="GATOR2 complex protein MIO zinc-ribbon like" evidence="5">
    <location>
        <begin position="524"/>
        <end position="610"/>
    </location>
</feature>
<dbReference type="AlphaFoldDB" id="A0A813UWR2"/>
<dbReference type="Gene3D" id="3.40.50.300">
    <property type="entry name" value="P-loop containing nucleotide triphosphate hydrolases"/>
    <property type="match status" value="1"/>
</dbReference>
<dbReference type="PANTHER" id="PTHR16453:SF9">
    <property type="entry name" value="GATOR COMPLEX PROTEIN MIOS"/>
    <property type="match status" value="1"/>
</dbReference>
<keyword evidence="3" id="KW-1133">Transmembrane helix</keyword>
<evidence type="ECO:0000259" key="5">
    <source>
        <dbReference type="Pfam" id="PF17034"/>
    </source>
</evidence>
<evidence type="ECO:0008006" key="9">
    <source>
        <dbReference type="Google" id="ProtNLM"/>
    </source>
</evidence>
<protein>
    <recommendedName>
        <fullName evidence="9">WD repeat protein mio zinc-ribbon like domain-containing protein</fullName>
    </recommendedName>
</protein>
<comment type="caution">
    <text evidence="7">The sequence shown here is derived from an EMBL/GenBank/DDBJ whole genome shotgun (WGS) entry which is preliminary data.</text>
</comment>
<dbReference type="GO" id="GO:0008146">
    <property type="term" value="F:sulfotransferase activity"/>
    <property type="evidence" value="ECO:0007669"/>
    <property type="project" value="InterPro"/>
</dbReference>
<dbReference type="CDD" id="cd16691">
    <property type="entry name" value="mRING-H2-C3H3C2_Mio"/>
    <property type="match status" value="1"/>
</dbReference>
<dbReference type="Proteomes" id="UP000663854">
    <property type="component" value="Unassembled WGS sequence"/>
</dbReference>
<dbReference type="GO" id="GO:0005737">
    <property type="term" value="C:cytoplasm"/>
    <property type="evidence" value="ECO:0007669"/>
    <property type="project" value="TreeGrafter"/>
</dbReference>
<dbReference type="EMBL" id="CAJNOH010000067">
    <property type="protein sequence ID" value="CAF0831861.1"/>
    <property type="molecule type" value="Genomic_DNA"/>
</dbReference>
<keyword evidence="3" id="KW-0472">Membrane</keyword>
<accession>A0A813UWR2</accession>
<dbReference type="Pfam" id="PF17034">
    <property type="entry name" value="zinc_ribbon_16"/>
    <property type="match status" value="1"/>
</dbReference>
<dbReference type="Pfam" id="PF21719">
    <property type="entry name" value="MIOS_a-sol"/>
    <property type="match status" value="1"/>
</dbReference>
<keyword evidence="3" id="KW-0812">Transmembrane</keyword>
<organism evidence="7 8">
    <name type="scientific">Rotaria sordida</name>
    <dbReference type="NCBI Taxonomy" id="392033"/>
    <lineage>
        <taxon>Eukaryota</taxon>
        <taxon>Metazoa</taxon>
        <taxon>Spiralia</taxon>
        <taxon>Gnathifera</taxon>
        <taxon>Rotifera</taxon>
        <taxon>Eurotatoria</taxon>
        <taxon>Bdelloidea</taxon>
        <taxon>Philodinida</taxon>
        <taxon>Philodinidae</taxon>
        <taxon>Rotaria</taxon>
    </lineage>
</organism>
<feature type="domain" description="MIOS-like alpha-solenoid" evidence="6">
    <location>
        <begin position="202"/>
        <end position="340"/>
    </location>
</feature>
<dbReference type="InterPro" id="IPR027417">
    <property type="entry name" value="P-loop_NTPase"/>
</dbReference>
<feature type="domain" description="Sulfotransferase" evidence="4">
    <location>
        <begin position="152"/>
        <end position="199"/>
    </location>
</feature>
<evidence type="ECO:0000256" key="1">
    <source>
        <dbReference type="ARBA" id="ARBA00022574"/>
    </source>
</evidence>
<name>A0A813UWR2_9BILA</name>
<sequence length="617" mass="71322">MHFILCSIRYSPNFLIYRRFSLSSSKQNLFKSLFNHFQYARKAKEAAQKRGIDFAKLTIEQQLKLKPILRMRSAFRIVNITMGIMGLIGITVWYRRRQKEYQIGKEIDEELKPIWMDLKYFKHKGAMIGNYLLPEQIVGKLKQLKNFQFNQSDCICASFPKSGTTLIQEIVYLIQTNFDYESAKKIDISERYSFLEWPTLKQTVAQLCGWSHIDSKSVGYDRMALLLEQDEYEKVAALYIFQMNVNRALEVLNEGLQRGGKEELATLILALVGSIRATSTNNDDKTLMNEFSSVTKLFHRPYVRAMFGFILTQDGNDLQYECVLDEQLDLNDKVAFAARYLNDQRLYDKLDKLADESREKGDLQGILLTGLRQSGCELIQKYLDQTSDIRTAALLAIYVPEDVHQECPYVQEWIEGFRLLLDELQMWNERAEFDIYRSHVTGTTPYRRHYYDRSINTNQHFSCIFCQTPLEVNQGSSNQTPTMMGLSTNTTPIPTTPLKVQNRIAQQTMATRSSASSSSTYPPSNSDMLMVCAKCRQVLPRCSICMMSLTTYIEDASYAYEPLLDKHTLMSSQWFTWCRLCRHGGHAEHVSNWFAMNQQCPIAKCLCRCTLIDGIFC</sequence>
<keyword evidence="1" id="KW-0853">WD repeat</keyword>
<dbReference type="InterPro" id="IPR049092">
    <property type="entry name" value="MIOS_a-sol"/>
</dbReference>
<dbReference type="InterPro" id="IPR031488">
    <property type="entry name" value="Zn_ribbon_mio"/>
</dbReference>
<dbReference type="PANTHER" id="PTHR16453">
    <property type="entry name" value="WD40 DOMAIN-CONTAINING PROTEIN MIO FAMILY MEMBER"/>
    <property type="match status" value="1"/>
</dbReference>
<evidence type="ECO:0000259" key="4">
    <source>
        <dbReference type="Pfam" id="PF00685"/>
    </source>
</evidence>